<keyword evidence="2" id="KW-0472">Membrane</keyword>
<protein>
    <recommendedName>
        <fullName evidence="5">LPXTG cell wall anchor domain-containing protein</fullName>
    </recommendedName>
</protein>
<comment type="caution">
    <text evidence="3">The sequence shown here is derived from an EMBL/GenBank/DDBJ whole genome shotgun (WGS) entry which is preliminary data.</text>
</comment>
<dbReference type="NCBIfam" id="TIGR01167">
    <property type="entry name" value="LPXTG_anchor"/>
    <property type="match status" value="1"/>
</dbReference>
<gene>
    <name evidence="3" type="ORF">GCM10009786_05130</name>
</gene>
<accession>A0ABN3B378</accession>
<evidence type="ECO:0000313" key="3">
    <source>
        <dbReference type="EMBL" id="GAA2186059.1"/>
    </source>
</evidence>
<evidence type="ECO:0000256" key="2">
    <source>
        <dbReference type="SAM" id="Phobius"/>
    </source>
</evidence>
<organism evidence="3 4">
    <name type="scientific">Leucobacter alluvii</name>
    <dbReference type="NCBI Taxonomy" id="340321"/>
    <lineage>
        <taxon>Bacteria</taxon>
        <taxon>Bacillati</taxon>
        <taxon>Actinomycetota</taxon>
        <taxon>Actinomycetes</taxon>
        <taxon>Micrococcales</taxon>
        <taxon>Microbacteriaceae</taxon>
        <taxon>Leucobacter</taxon>
    </lineage>
</organism>
<feature type="transmembrane region" description="Helical" evidence="2">
    <location>
        <begin position="236"/>
        <end position="256"/>
    </location>
</feature>
<feature type="region of interest" description="Disordered" evidence="1">
    <location>
        <begin position="1"/>
        <end position="32"/>
    </location>
</feature>
<dbReference type="Proteomes" id="UP001501084">
    <property type="component" value="Unassembled WGS sequence"/>
</dbReference>
<sequence>MQVRGPRDLSHEAGPDAWTSHAAGNRPPPTYLEKNPVKIRPFITAAIAAGIVLAPTAAMADDTIADTPMTTEFQETEVIANAQDCEATPAPPAPVAQTVVAEDAVPAAGDLSTENTVTAENAEVVPGDVPPEAPADPVDCGTPTIPSLPGDGHIDPVEPVDPVDPVEPVDPVAPVAPVDPVVPVAPADPIEPVAPVDPGVVPGESVTPVGWTETPNQNLQQISYPDALATTGGKPASWLGAAAAATLAAGAALFAFGRRKRGAEAGV</sequence>
<dbReference type="EMBL" id="BAAAOP010000003">
    <property type="protein sequence ID" value="GAA2186059.1"/>
    <property type="molecule type" value="Genomic_DNA"/>
</dbReference>
<name>A0ABN3B378_9MICO</name>
<reference evidence="3 4" key="1">
    <citation type="journal article" date="2019" name="Int. J. Syst. Evol. Microbiol.">
        <title>The Global Catalogue of Microorganisms (GCM) 10K type strain sequencing project: providing services to taxonomists for standard genome sequencing and annotation.</title>
        <authorList>
            <consortium name="The Broad Institute Genomics Platform"/>
            <consortium name="The Broad Institute Genome Sequencing Center for Infectious Disease"/>
            <person name="Wu L."/>
            <person name="Ma J."/>
        </authorList>
    </citation>
    <scope>NUCLEOTIDE SEQUENCE [LARGE SCALE GENOMIC DNA]</scope>
    <source>
        <strain evidence="3 4">JCM 14919</strain>
    </source>
</reference>
<keyword evidence="4" id="KW-1185">Reference proteome</keyword>
<keyword evidence="2" id="KW-0812">Transmembrane</keyword>
<proteinExistence type="predicted"/>
<evidence type="ECO:0008006" key="5">
    <source>
        <dbReference type="Google" id="ProtNLM"/>
    </source>
</evidence>
<evidence type="ECO:0000256" key="1">
    <source>
        <dbReference type="SAM" id="MobiDB-lite"/>
    </source>
</evidence>
<evidence type="ECO:0000313" key="4">
    <source>
        <dbReference type="Proteomes" id="UP001501084"/>
    </source>
</evidence>
<feature type="compositionally biased region" description="Basic and acidic residues" evidence="1">
    <location>
        <begin position="1"/>
        <end position="14"/>
    </location>
</feature>
<keyword evidence="2" id="KW-1133">Transmembrane helix</keyword>